<dbReference type="Proteomes" id="UP000001933">
    <property type="component" value="Chromosome"/>
</dbReference>
<evidence type="ECO:0000313" key="1">
    <source>
        <dbReference type="EMBL" id="ABC78025.1"/>
    </source>
</evidence>
<organism evidence="1 2">
    <name type="scientific">Syntrophus aciditrophicus (strain SB)</name>
    <dbReference type="NCBI Taxonomy" id="56780"/>
    <lineage>
        <taxon>Bacteria</taxon>
        <taxon>Pseudomonadati</taxon>
        <taxon>Thermodesulfobacteriota</taxon>
        <taxon>Syntrophia</taxon>
        <taxon>Syntrophales</taxon>
        <taxon>Syntrophaceae</taxon>
        <taxon>Syntrophus</taxon>
    </lineage>
</organism>
<keyword evidence="2" id="KW-1185">Reference proteome</keyword>
<dbReference type="KEGG" id="sat:SYN_00727"/>
<reference evidence="1 2" key="1">
    <citation type="journal article" date="2007" name="Proc. Natl. Acad. Sci. U.S.A.">
        <title>The genome of Syntrophus aciditrophicus: life at the thermodynamic limit of microbial growth.</title>
        <authorList>
            <person name="McInerney M.J."/>
            <person name="Rohlin L."/>
            <person name="Mouttaki H."/>
            <person name="Kim U."/>
            <person name="Krupp R.S."/>
            <person name="Rios-Hernandez L."/>
            <person name="Sieber J."/>
            <person name="Struchtemeyer C.G."/>
            <person name="Bhattacharyya A."/>
            <person name="Campbell J.W."/>
            <person name="Gunsalus R.P."/>
        </authorList>
    </citation>
    <scope>NUCLEOTIDE SEQUENCE [LARGE SCALE GENOMIC DNA]</scope>
    <source>
        <strain evidence="1 2">SB</strain>
    </source>
</reference>
<proteinExistence type="predicted"/>
<protein>
    <submittedName>
        <fullName evidence="1">Hypothetical cytosolic protein</fullName>
    </submittedName>
</protein>
<sequence length="143" mass="16074">MIRRKQTFSRHGMSAVCCIDLGGNDSVMVLMHRVSVSGNSSSIRRADLYNSQGREQELTDEEIKESIKRATETCIESSSAMAMLLRDAFCVLAEQPGVDRQAVLDGLRSLTPVDDESVLFQATYKFHKARLLEKIEVLYKEKS</sequence>
<dbReference type="InParanoid" id="Q2LVB2"/>
<gene>
    <name evidence="1" type="ORF">SYN_00727</name>
</gene>
<name>Q2LVB2_SYNAS</name>
<dbReference type="HOGENOM" id="CLU_1805189_0_0_7"/>
<dbReference type="EMBL" id="CP000252">
    <property type="protein sequence ID" value="ABC78025.1"/>
    <property type="molecule type" value="Genomic_DNA"/>
</dbReference>
<dbReference type="AlphaFoldDB" id="Q2LVB2"/>
<accession>Q2LVB2</accession>
<evidence type="ECO:0000313" key="2">
    <source>
        <dbReference type="Proteomes" id="UP000001933"/>
    </source>
</evidence>